<dbReference type="SUPFAM" id="SSF54665">
    <property type="entry name" value="CO dehydrogenase molybdoprotein N-domain-like"/>
    <property type="match status" value="1"/>
</dbReference>
<dbReference type="EMBL" id="CP010836">
    <property type="protein sequence ID" value="AJP74732.1"/>
    <property type="molecule type" value="Genomic_DNA"/>
</dbReference>
<dbReference type="InterPro" id="IPR036856">
    <property type="entry name" value="Ald_Oxase/Xan_DH_a/b_sf"/>
</dbReference>
<dbReference type="KEGG" id="sphi:TS85_22150"/>
<reference evidence="2 3" key="1">
    <citation type="journal article" date="2015" name="Int. J. Syst. Evol. Microbiol.">
        <title>Sphingomonas hengshuiensis sp. nov., isolated from lake wetland.</title>
        <authorList>
            <person name="Wei S."/>
            <person name="Wang T."/>
            <person name="Liu H."/>
            <person name="Zhang C."/>
            <person name="Guo J."/>
            <person name="Wang Q."/>
            <person name="Liang K."/>
            <person name="Zhang Z."/>
        </authorList>
    </citation>
    <scope>NUCLEOTIDE SEQUENCE [LARGE SCALE GENOMIC DNA]</scope>
    <source>
        <strain evidence="2 3">WHSC-8</strain>
    </source>
</reference>
<evidence type="ECO:0000259" key="1">
    <source>
        <dbReference type="SMART" id="SM01008"/>
    </source>
</evidence>
<dbReference type="Pfam" id="PF20256">
    <property type="entry name" value="MoCoBD_2"/>
    <property type="match status" value="2"/>
</dbReference>
<dbReference type="Gene3D" id="3.30.365.10">
    <property type="entry name" value="Aldehyde oxidase/xanthine dehydrogenase, molybdopterin binding domain"/>
    <property type="match status" value="4"/>
</dbReference>
<dbReference type="Pfam" id="PF02738">
    <property type="entry name" value="MoCoBD_1"/>
    <property type="match status" value="1"/>
</dbReference>
<feature type="domain" description="Aldehyde oxidase/xanthine dehydrogenase a/b hammerhead" evidence="1">
    <location>
        <begin position="219"/>
        <end position="297"/>
    </location>
</feature>
<dbReference type="SMART" id="SM01008">
    <property type="entry name" value="Ald_Xan_dh_C"/>
    <property type="match status" value="1"/>
</dbReference>
<keyword evidence="3" id="KW-1185">Reference proteome</keyword>
<dbReference type="PANTHER" id="PTHR47495:SF1">
    <property type="entry name" value="BLL3820 PROTEIN"/>
    <property type="match status" value="1"/>
</dbReference>
<evidence type="ECO:0000313" key="3">
    <source>
        <dbReference type="Proteomes" id="UP000032300"/>
    </source>
</evidence>
<dbReference type="InterPro" id="IPR046867">
    <property type="entry name" value="AldOxase/xan_DH_MoCoBD2"/>
</dbReference>
<dbReference type="InterPro" id="IPR000674">
    <property type="entry name" value="Ald_Oxase/Xan_DH_a/b"/>
</dbReference>
<dbReference type="Gene3D" id="3.90.1170.50">
    <property type="entry name" value="Aldehyde oxidase/xanthine dehydrogenase, a/b hammerhead"/>
    <property type="match status" value="1"/>
</dbReference>
<dbReference type="InterPro" id="IPR037165">
    <property type="entry name" value="AldOxase/xan_DH_Mopterin-bd_sf"/>
</dbReference>
<protein>
    <submittedName>
        <fullName evidence="2">Aldehyde oxidase</fullName>
    </submittedName>
</protein>
<organism evidence="2 3">
    <name type="scientific">Sphingomonas hengshuiensis</name>
    <dbReference type="NCBI Taxonomy" id="1609977"/>
    <lineage>
        <taxon>Bacteria</taxon>
        <taxon>Pseudomonadati</taxon>
        <taxon>Pseudomonadota</taxon>
        <taxon>Alphaproteobacteria</taxon>
        <taxon>Sphingomonadales</taxon>
        <taxon>Sphingomonadaceae</taxon>
        <taxon>Sphingomonas</taxon>
    </lineage>
</organism>
<dbReference type="InterPro" id="IPR008274">
    <property type="entry name" value="AldOxase/xan_DH_MoCoBD1"/>
</dbReference>
<dbReference type="PIRSF" id="PIRSF036389">
    <property type="entry name" value="IOR_B"/>
    <property type="match status" value="1"/>
</dbReference>
<sequence>MIGGGVGAGLLVAWGLWPRTYLPNLTAAPGESLFGAWLKIGTDGHVSVAVPQCEEGQGVYTAFAQIIADELGADWQQVGVEPAPLNPLYANVLGADALFGTAFAGVPDALRRGHAVRVGLMLTGASTSIRAFEGDLRRAGATARALLCKAAARRWGVDWQACSTAKGLVVEGNRKLGFGELAADAADETAPRDVALRTGEADRLTGQPLPRIDVPAKTDGSVNYAADIRLPDMVFASIRQGPTGDTELVKLDRAAADKVPGMLAVVTRRAWVAAVGNNWWAADRALDAMRPRFRTPDPVVNSDTIAEALQAALNGDGVRVSEAGDLAADFRGARVVSAEYGTDLGLHATIEPMTCTAAFADGRLTLWLPTQAPGLARAAAARAVGIGEGRVTIHPTMAGGSFGAKLEHDVAVQAALLAQAVGRPVQLTWPRGEDFRRDRFRPPAVARMTARLNEQGHVTGWLAKIAAPDTGREMGARLLAGDALSAAARALGGAGDPSAVAGATPVYGIPNYAVDHHPAAIGVPTGYWRSGAHAATCFFTESFLDELAHVAGQDALTFRMAMLGNEPRLARCLQTVAQLGGWQGGQPGSGQGIACHAFRGSYIAVMAEAQLTSDRRVKVDRLVAAVDCGRVINPDLVTQQIEGGLIFGLAGAIGCSTGFSENVADIREISELMLPTLADAPDVSVEIIRSTADPGGASELAVPPVAAAIANALQSATGTRFRRIPLLSDLE</sequence>
<name>A0A7U5HVQ3_9SPHN</name>
<reference evidence="2 3" key="2">
    <citation type="submission" date="2015-02" db="EMBL/GenBank/DDBJ databases">
        <title>The complete genome of Sphingomonas hengshuiensis sp. WHSC-8 isolated from soil of Hengshui Lake.</title>
        <authorList>
            <person name="Wei S."/>
            <person name="Guo J."/>
            <person name="Su C."/>
            <person name="Wu R."/>
            <person name="Zhang Z."/>
            <person name="Liang K."/>
            <person name="Li H."/>
            <person name="Wang T."/>
            <person name="Liu H."/>
            <person name="Zhang C."/>
            <person name="Li Z."/>
            <person name="Wang Q."/>
            <person name="Meng J."/>
        </authorList>
    </citation>
    <scope>NUCLEOTIDE SEQUENCE [LARGE SCALE GENOMIC DNA]</scope>
    <source>
        <strain evidence="2 3">WHSC-8</strain>
    </source>
</reference>
<proteinExistence type="predicted"/>
<dbReference type="GO" id="GO:0016491">
    <property type="term" value="F:oxidoreductase activity"/>
    <property type="evidence" value="ECO:0007669"/>
    <property type="project" value="InterPro"/>
</dbReference>
<accession>A0A7U5HVQ3</accession>
<gene>
    <name evidence="2" type="ORF">TS85_22150</name>
</gene>
<dbReference type="Proteomes" id="UP000032300">
    <property type="component" value="Chromosome"/>
</dbReference>
<dbReference type="SUPFAM" id="SSF56003">
    <property type="entry name" value="Molybdenum cofactor-binding domain"/>
    <property type="match status" value="2"/>
</dbReference>
<dbReference type="InterPro" id="IPR052516">
    <property type="entry name" value="N-heterocyclic_Hydroxylase"/>
</dbReference>
<dbReference type="InterPro" id="IPR012368">
    <property type="entry name" value="OxRdtase_Mopterin-bd_su_IorB"/>
</dbReference>
<evidence type="ECO:0000313" key="2">
    <source>
        <dbReference type="EMBL" id="AJP74732.1"/>
    </source>
</evidence>
<dbReference type="PANTHER" id="PTHR47495">
    <property type="entry name" value="ALDEHYDE DEHYDROGENASE"/>
    <property type="match status" value="1"/>
</dbReference>
<dbReference type="AlphaFoldDB" id="A0A7U5HVQ3"/>